<keyword evidence="1" id="KW-0472">Membrane</keyword>
<feature type="transmembrane region" description="Helical" evidence="1">
    <location>
        <begin position="12"/>
        <end position="31"/>
    </location>
</feature>
<proteinExistence type="predicted"/>
<keyword evidence="1" id="KW-0812">Transmembrane</keyword>
<dbReference type="PROSITE" id="PS51257">
    <property type="entry name" value="PROKAR_LIPOPROTEIN"/>
    <property type="match status" value="1"/>
</dbReference>
<dbReference type="AlphaFoldDB" id="A0A1F6VNV3"/>
<comment type="caution">
    <text evidence="2">The sequence shown here is derived from an EMBL/GenBank/DDBJ whole genome shotgun (WGS) entry which is preliminary data.</text>
</comment>
<evidence type="ECO:0000256" key="1">
    <source>
        <dbReference type="SAM" id="Phobius"/>
    </source>
</evidence>
<dbReference type="EMBL" id="MFTY01000015">
    <property type="protein sequence ID" value="OGI71357.1"/>
    <property type="molecule type" value="Genomic_DNA"/>
</dbReference>
<evidence type="ECO:0000313" key="3">
    <source>
        <dbReference type="Proteomes" id="UP000177112"/>
    </source>
</evidence>
<gene>
    <name evidence="2" type="ORF">A3B84_00640</name>
</gene>
<name>A0A1F6VNV3_9BACT</name>
<dbReference type="STRING" id="1801748.A3B84_00640"/>
<keyword evidence="1" id="KW-1133">Transmembrane helix</keyword>
<reference evidence="2 3" key="1">
    <citation type="journal article" date="2016" name="Nat. Commun.">
        <title>Thousands of microbial genomes shed light on interconnected biogeochemical processes in an aquifer system.</title>
        <authorList>
            <person name="Anantharaman K."/>
            <person name="Brown C.T."/>
            <person name="Hug L.A."/>
            <person name="Sharon I."/>
            <person name="Castelle C.J."/>
            <person name="Probst A.J."/>
            <person name="Thomas B.C."/>
            <person name="Singh A."/>
            <person name="Wilkins M.J."/>
            <person name="Karaoz U."/>
            <person name="Brodie E.L."/>
            <person name="Williams K.H."/>
            <person name="Hubbard S.S."/>
            <person name="Banfield J.F."/>
        </authorList>
    </citation>
    <scope>NUCLEOTIDE SEQUENCE [LARGE SCALE GENOMIC DNA]</scope>
</reference>
<organism evidence="2 3">
    <name type="scientific">Candidatus Nomurabacteria bacterium RIFCSPHIGHO2_02_FULL_35_13</name>
    <dbReference type="NCBI Taxonomy" id="1801748"/>
    <lineage>
        <taxon>Bacteria</taxon>
        <taxon>Candidatus Nomuraibacteriota</taxon>
    </lineage>
</organism>
<protein>
    <submittedName>
        <fullName evidence="2">Uncharacterized protein</fullName>
    </submittedName>
</protein>
<dbReference type="Proteomes" id="UP000177112">
    <property type="component" value="Unassembled WGS sequence"/>
</dbReference>
<accession>A0A1F6VNV3</accession>
<evidence type="ECO:0000313" key="2">
    <source>
        <dbReference type="EMBL" id="OGI71357.1"/>
    </source>
</evidence>
<sequence length="179" mass="20520">MQFLFQKKSLTFSIILFVFSCFVFLFLYSNINNNKKALQLAQEKWQVEAMRRENARSLANSIKAIESEKILLETHFIQSSDVVPFLDIIEKLSLEVGAKTEIISVDVKDSSSLVVEVEALGNFETIYKLVLLLENSPYNLEFVLVDIQNSNPQNVSISKSNKNQQWMATFKIKLLSFVN</sequence>